<gene>
    <name evidence="2" type="ORF">E6K81_12890</name>
</gene>
<evidence type="ECO:0000256" key="1">
    <source>
        <dbReference type="SAM" id="Phobius"/>
    </source>
</evidence>
<feature type="non-terminal residue" evidence="2">
    <location>
        <position position="161"/>
    </location>
</feature>
<evidence type="ECO:0000313" key="2">
    <source>
        <dbReference type="EMBL" id="TMQ70311.1"/>
    </source>
</evidence>
<organism evidence="2 3">
    <name type="scientific">Eiseniibacteriota bacterium</name>
    <dbReference type="NCBI Taxonomy" id="2212470"/>
    <lineage>
        <taxon>Bacteria</taxon>
        <taxon>Candidatus Eiseniibacteriota</taxon>
    </lineage>
</organism>
<name>A0A538U398_UNCEI</name>
<feature type="transmembrane region" description="Helical" evidence="1">
    <location>
        <begin position="106"/>
        <end position="134"/>
    </location>
</feature>
<comment type="caution">
    <text evidence="2">The sequence shown here is derived from an EMBL/GenBank/DDBJ whole genome shotgun (WGS) entry which is preliminary data.</text>
</comment>
<proteinExistence type="predicted"/>
<keyword evidence="1" id="KW-0812">Transmembrane</keyword>
<keyword evidence="1" id="KW-0472">Membrane</keyword>
<dbReference type="EMBL" id="VBPB01000235">
    <property type="protein sequence ID" value="TMQ70311.1"/>
    <property type="molecule type" value="Genomic_DNA"/>
</dbReference>
<sequence length="161" mass="17082">MAGAGPYHWLERQLGGRSVAAAVLFTVFALIVLIKPTVFLTSAIVDWGQGVAAQIRDGQLAIPPAPESVRSWPVVGSPIYEFWSLADSNLQAALLKAREPLQNFGLWLLHSAATAGAVVLQFALSVVVAGVLLANSDGSKGLVDRFAVRLAPESGRHMRAL</sequence>
<accession>A0A538U398</accession>
<evidence type="ECO:0000313" key="3">
    <source>
        <dbReference type="Proteomes" id="UP000319771"/>
    </source>
</evidence>
<protein>
    <submittedName>
        <fullName evidence="2">AI-2E family transporter</fullName>
    </submittedName>
</protein>
<keyword evidence="1" id="KW-1133">Transmembrane helix</keyword>
<dbReference type="Proteomes" id="UP000319771">
    <property type="component" value="Unassembled WGS sequence"/>
</dbReference>
<dbReference type="AlphaFoldDB" id="A0A538U398"/>
<reference evidence="2 3" key="1">
    <citation type="journal article" date="2019" name="Nat. Microbiol.">
        <title>Mediterranean grassland soil C-N compound turnover is dependent on rainfall and depth, and is mediated by genomically divergent microorganisms.</title>
        <authorList>
            <person name="Diamond S."/>
            <person name="Andeer P.F."/>
            <person name="Li Z."/>
            <person name="Crits-Christoph A."/>
            <person name="Burstein D."/>
            <person name="Anantharaman K."/>
            <person name="Lane K.R."/>
            <person name="Thomas B.C."/>
            <person name="Pan C."/>
            <person name="Northen T.R."/>
            <person name="Banfield J.F."/>
        </authorList>
    </citation>
    <scope>NUCLEOTIDE SEQUENCE [LARGE SCALE GENOMIC DNA]</scope>
    <source>
        <strain evidence="2">WS_11</strain>
    </source>
</reference>
<feature type="transmembrane region" description="Helical" evidence="1">
    <location>
        <begin position="14"/>
        <end position="34"/>
    </location>
</feature>